<dbReference type="GO" id="GO:0010181">
    <property type="term" value="F:FMN binding"/>
    <property type="evidence" value="ECO:0007669"/>
    <property type="project" value="UniProtKB-UniRule"/>
</dbReference>
<keyword evidence="6 10" id="KW-0521">NADP</keyword>
<dbReference type="SUPFAM" id="SSF51395">
    <property type="entry name" value="FMN-linked oxidoreductases"/>
    <property type="match status" value="1"/>
</dbReference>
<keyword evidence="3 10" id="KW-0285">Flavoprotein</keyword>
<feature type="binding site" evidence="10 13">
    <location>
        <position position="164"/>
    </location>
    <ligand>
        <name>FMN</name>
        <dbReference type="ChEBI" id="CHEBI:58210"/>
    </ligand>
</feature>
<sequence length="371" mass="41673">MSAFSFRLHSLKPPSSSPTDSSHRLTNGKAETLLNRRFCAAPMLDWSDRHCRYFWRQLSQHAVLYTEMVTTGALLHGDPERHLNFSAEELPLALQLGGSNPAELAHAAKMAENWHYSEVNLNCGCPSDRVQNGFFGACLMSRPELVADCVKAMKDACDIPVTVKHRIGIDDQEGYEPLRDFVGQIQAAGCDAIIVHARKAWLQGLSPKENREIPPLNYPMVYQLKRDFPELELIINGGINTLDEAEAHLSHVDGIMLGRSVYQNPWLLAEVDARFYGEPQKNLDPLSVARQMGDYIEQQLQSGARLHHITRHMLGLFNGMPGARQFRRHLSQQAFKPESGMEVLEAALTMVESAIAHNEERASQLAQREQN</sequence>
<keyword evidence="13" id="KW-0547">Nucleotide-binding</keyword>
<feature type="site" description="Interacts with tRNA; defines subfamily-specific binding signature" evidence="10">
    <location>
        <position position="327"/>
    </location>
</feature>
<dbReference type="InterPro" id="IPR035587">
    <property type="entry name" value="DUS-like_FMN-bd"/>
</dbReference>
<evidence type="ECO:0000256" key="4">
    <source>
        <dbReference type="ARBA" id="ARBA00022643"/>
    </source>
</evidence>
<comment type="similarity">
    <text evidence="11">Belongs to the dus family.</text>
</comment>
<dbReference type="Gene3D" id="3.20.20.70">
    <property type="entry name" value="Aldolase class I"/>
    <property type="match status" value="1"/>
</dbReference>
<keyword evidence="4 10" id="KW-0288">FMN</keyword>
<dbReference type="PANTHER" id="PTHR42907">
    <property type="entry name" value="FMN-LINKED OXIDOREDUCTASES SUPERFAMILY PROTEIN"/>
    <property type="match status" value="1"/>
</dbReference>
<dbReference type="NCBIfam" id="TIGR00742">
    <property type="entry name" value="yjbN"/>
    <property type="match status" value="1"/>
</dbReference>
<proteinExistence type="inferred from homology"/>
<dbReference type="InterPro" id="IPR018517">
    <property type="entry name" value="tRNA_hU_synthase_CS"/>
</dbReference>
<dbReference type="EC" id="1.3.1.91" evidence="10"/>
<dbReference type="NCBIfam" id="NF008774">
    <property type="entry name" value="PRK11815.1"/>
    <property type="match status" value="1"/>
</dbReference>
<feature type="site" description="Interacts with tRNA; defines subfamily-specific binding signature" evidence="10">
    <location>
        <position position="324"/>
    </location>
</feature>
<dbReference type="InterPro" id="IPR013785">
    <property type="entry name" value="Aldolase_TIM"/>
</dbReference>
<organism evidence="16 17">
    <name type="scientific">Spongiibacter pelagi</name>
    <dbReference type="NCBI Taxonomy" id="2760804"/>
    <lineage>
        <taxon>Bacteria</taxon>
        <taxon>Pseudomonadati</taxon>
        <taxon>Pseudomonadota</taxon>
        <taxon>Gammaproteobacteria</taxon>
        <taxon>Cellvibrionales</taxon>
        <taxon>Spongiibacteraceae</taxon>
        <taxon>Spongiibacter</taxon>
    </lineage>
</organism>
<comment type="similarity">
    <text evidence="10">Belongs to the Dus family. DusA subfamily.</text>
</comment>
<dbReference type="PANTHER" id="PTHR42907:SF1">
    <property type="entry name" value="FMN-LINKED OXIDOREDUCTASES SUPERFAMILY PROTEIN"/>
    <property type="match status" value="1"/>
</dbReference>
<feature type="region of interest" description="Disordered" evidence="14">
    <location>
        <begin position="1"/>
        <end position="27"/>
    </location>
</feature>
<dbReference type="CDD" id="cd02801">
    <property type="entry name" value="DUS_like_FMN"/>
    <property type="match status" value="1"/>
</dbReference>
<evidence type="ECO:0000256" key="10">
    <source>
        <dbReference type="HAMAP-Rule" id="MF_02041"/>
    </source>
</evidence>
<evidence type="ECO:0000256" key="8">
    <source>
        <dbReference type="ARBA" id="ARBA00023002"/>
    </source>
</evidence>
<comment type="catalytic activity">
    <reaction evidence="10">
        <text>5,6-dihydrouridine(20) in tRNA + NAD(+) = uridine(20) in tRNA + NADH + H(+)</text>
        <dbReference type="Rhea" id="RHEA:53340"/>
        <dbReference type="Rhea" id="RHEA-COMP:13533"/>
        <dbReference type="Rhea" id="RHEA-COMP:13534"/>
        <dbReference type="ChEBI" id="CHEBI:15378"/>
        <dbReference type="ChEBI" id="CHEBI:57540"/>
        <dbReference type="ChEBI" id="CHEBI:57945"/>
        <dbReference type="ChEBI" id="CHEBI:65315"/>
        <dbReference type="ChEBI" id="CHEBI:74443"/>
        <dbReference type="EC" id="1.3.1.91"/>
    </reaction>
</comment>
<accession>A0A927C1V8</accession>
<evidence type="ECO:0000256" key="7">
    <source>
        <dbReference type="ARBA" id="ARBA00022884"/>
    </source>
</evidence>
<feature type="binding site" evidence="10">
    <location>
        <begin position="42"/>
        <end position="44"/>
    </location>
    <ligand>
        <name>FMN</name>
        <dbReference type="ChEBI" id="CHEBI:58210"/>
    </ligand>
</feature>
<evidence type="ECO:0000313" key="16">
    <source>
        <dbReference type="EMBL" id="MBD2858502.1"/>
    </source>
</evidence>
<feature type="binding site" evidence="10 13">
    <location>
        <begin position="258"/>
        <end position="259"/>
    </location>
    <ligand>
        <name>FMN</name>
        <dbReference type="ChEBI" id="CHEBI:58210"/>
    </ligand>
</feature>
<feature type="binding site" evidence="10 13">
    <location>
        <position position="95"/>
    </location>
    <ligand>
        <name>FMN</name>
        <dbReference type="ChEBI" id="CHEBI:58210"/>
    </ligand>
</feature>
<dbReference type="InterPro" id="IPR001269">
    <property type="entry name" value="DUS_fam"/>
</dbReference>
<gene>
    <name evidence="10 16" type="primary">dusA</name>
    <name evidence="16" type="ORF">IB286_05710</name>
</gene>
<feature type="domain" description="DUS-like FMN-binding" evidence="15">
    <location>
        <begin position="40"/>
        <end position="349"/>
    </location>
</feature>
<keyword evidence="2 10" id="KW-0820">tRNA-binding</keyword>
<comment type="cofactor">
    <cofactor evidence="1 10 11 13">
        <name>FMN</name>
        <dbReference type="ChEBI" id="CHEBI:58210"/>
    </cofactor>
</comment>
<reference evidence="16" key="1">
    <citation type="submission" date="2020-09" db="EMBL/GenBank/DDBJ databases">
        <authorList>
            <person name="Yoon J.-W."/>
        </authorList>
    </citation>
    <scope>NUCLEOTIDE SEQUENCE</scope>
    <source>
        <strain evidence="16">KMU-158</strain>
    </source>
</reference>
<feature type="active site" description="Proton donor" evidence="10 12">
    <location>
        <position position="125"/>
    </location>
</feature>
<dbReference type="Pfam" id="PF01207">
    <property type="entry name" value="Dus"/>
    <property type="match status" value="1"/>
</dbReference>
<dbReference type="PROSITE" id="PS01136">
    <property type="entry name" value="UPF0034"/>
    <property type="match status" value="1"/>
</dbReference>
<dbReference type="PIRSF" id="PIRSF006621">
    <property type="entry name" value="Dus"/>
    <property type="match status" value="1"/>
</dbReference>
<keyword evidence="8 10" id="KW-0560">Oxidoreductase</keyword>
<dbReference type="EMBL" id="JACXLD010000002">
    <property type="protein sequence ID" value="MBD2858502.1"/>
    <property type="molecule type" value="Genomic_DNA"/>
</dbReference>
<dbReference type="InterPro" id="IPR004653">
    <property type="entry name" value="DusA"/>
</dbReference>
<evidence type="ECO:0000259" key="15">
    <source>
        <dbReference type="Pfam" id="PF01207"/>
    </source>
</evidence>
<feature type="site" description="Interacts with tRNA" evidence="10">
    <location>
        <position position="211"/>
    </location>
</feature>
<dbReference type="GO" id="GO:0050660">
    <property type="term" value="F:flavin adenine dinucleotide binding"/>
    <property type="evidence" value="ECO:0007669"/>
    <property type="project" value="InterPro"/>
</dbReference>
<feature type="site" description="Interacts with tRNA" evidence="10">
    <location>
        <position position="122"/>
    </location>
</feature>
<evidence type="ECO:0000256" key="5">
    <source>
        <dbReference type="ARBA" id="ARBA00022694"/>
    </source>
</evidence>
<keyword evidence="5 10" id="KW-0819">tRNA processing</keyword>
<feature type="binding site" evidence="10 13">
    <location>
        <position position="196"/>
    </location>
    <ligand>
        <name>FMN</name>
        <dbReference type="ChEBI" id="CHEBI:58210"/>
    </ligand>
</feature>
<protein>
    <recommendedName>
        <fullName evidence="10">tRNA-dihydrouridine(20/20a) synthase</fullName>
        <ecNumber evidence="10">1.3.1.91</ecNumber>
    </recommendedName>
    <alternativeName>
        <fullName evidence="10">U20-specific dihydrouridine synthase</fullName>
        <shortName evidence="10">U20-specific Dus</shortName>
    </alternativeName>
    <alternativeName>
        <fullName evidence="10">tRNA-dihydrouridine synthase A</fullName>
    </alternativeName>
</protein>
<comment type="catalytic activity">
    <reaction evidence="10">
        <text>5,6-dihydrouridine(20) in tRNA + NADP(+) = uridine(20) in tRNA + NADPH + H(+)</text>
        <dbReference type="Rhea" id="RHEA:53336"/>
        <dbReference type="Rhea" id="RHEA-COMP:13533"/>
        <dbReference type="Rhea" id="RHEA-COMP:13534"/>
        <dbReference type="ChEBI" id="CHEBI:15378"/>
        <dbReference type="ChEBI" id="CHEBI:57783"/>
        <dbReference type="ChEBI" id="CHEBI:58349"/>
        <dbReference type="ChEBI" id="CHEBI:65315"/>
        <dbReference type="ChEBI" id="CHEBI:74443"/>
        <dbReference type="EC" id="1.3.1.91"/>
    </reaction>
</comment>
<feature type="site" description="Interacts with tRNA; defines subfamily-specific binding signature" evidence="10">
    <location>
        <position position="208"/>
    </location>
</feature>
<evidence type="ECO:0000256" key="12">
    <source>
        <dbReference type="PIRSR" id="PIRSR006621-1"/>
    </source>
</evidence>
<evidence type="ECO:0000256" key="6">
    <source>
        <dbReference type="ARBA" id="ARBA00022857"/>
    </source>
</evidence>
<evidence type="ECO:0000256" key="3">
    <source>
        <dbReference type="ARBA" id="ARBA00022630"/>
    </source>
</evidence>
<evidence type="ECO:0000256" key="13">
    <source>
        <dbReference type="PIRSR" id="PIRSR006621-2"/>
    </source>
</evidence>
<evidence type="ECO:0000313" key="17">
    <source>
        <dbReference type="Proteomes" id="UP000610558"/>
    </source>
</evidence>
<dbReference type="HAMAP" id="MF_02041">
    <property type="entry name" value="DusA_subfam"/>
    <property type="match status" value="1"/>
</dbReference>
<comment type="catalytic activity">
    <reaction evidence="10">
        <text>5,6-dihydrouridine(20a) in tRNA + NADP(+) = uridine(20a) in tRNA + NADPH + H(+)</text>
        <dbReference type="Rhea" id="RHEA:53344"/>
        <dbReference type="Rhea" id="RHEA-COMP:13535"/>
        <dbReference type="Rhea" id="RHEA-COMP:13536"/>
        <dbReference type="ChEBI" id="CHEBI:15378"/>
        <dbReference type="ChEBI" id="CHEBI:57783"/>
        <dbReference type="ChEBI" id="CHEBI:58349"/>
        <dbReference type="ChEBI" id="CHEBI:65315"/>
        <dbReference type="ChEBI" id="CHEBI:74443"/>
    </reaction>
</comment>
<evidence type="ECO:0000256" key="14">
    <source>
        <dbReference type="SAM" id="MobiDB-lite"/>
    </source>
</evidence>
<dbReference type="GO" id="GO:0102264">
    <property type="term" value="F:tRNA-dihydrouridine20 synthase activity"/>
    <property type="evidence" value="ECO:0007669"/>
    <property type="project" value="UniProtKB-EC"/>
</dbReference>
<comment type="catalytic activity">
    <reaction evidence="10">
        <text>5,6-dihydrouridine(20a) in tRNA + NAD(+) = uridine(20a) in tRNA + NADH + H(+)</text>
        <dbReference type="Rhea" id="RHEA:53348"/>
        <dbReference type="Rhea" id="RHEA-COMP:13535"/>
        <dbReference type="Rhea" id="RHEA-COMP:13536"/>
        <dbReference type="ChEBI" id="CHEBI:15378"/>
        <dbReference type="ChEBI" id="CHEBI:57540"/>
        <dbReference type="ChEBI" id="CHEBI:57945"/>
        <dbReference type="ChEBI" id="CHEBI:65315"/>
        <dbReference type="ChEBI" id="CHEBI:74443"/>
    </reaction>
</comment>
<evidence type="ECO:0000256" key="11">
    <source>
        <dbReference type="PIRNR" id="PIRNR006621"/>
    </source>
</evidence>
<comment type="function">
    <text evidence="9 10">Catalyzes the synthesis of 5,6-dihydrouridine (D), a modified base found in the D-loop of most tRNAs, via the reduction of the C5-C6 double bond in target uridines. Specifically modifies U20 and U20a in tRNAs.</text>
</comment>
<name>A0A927C1V8_9GAMM</name>
<dbReference type="FunFam" id="3.20.20.70:FF:000083">
    <property type="entry name" value="tRNA-dihydrouridine(20/20a) synthase"/>
    <property type="match status" value="1"/>
</dbReference>
<keyword evidence="7 10" id="KW-0694">RNA-binding</keyword>
<dbReference type="AlphaFoldDB" id="A0A927C1V8"/>
<keyword evidence="17" id="KW-1185">Reference proteome</keyword>
<comment type="caution">
    <text evidence="16">The sequence shown here is derived from an EMBL/GenBank/DDBJ whole genome shotgun (WGS) entry which is preliminary data.</text>
</comment>
<evidence type="ECO:0000256" key="2">
    <source>
        <dbReference type="ARBA" id="ARBA00022555"/>
    </source>
</evidence>
<evidence type="ECO:0000256" key="9">
    <source>
        <dbReference type="ARBA" id="ARBA00058013"/>
    </source>
</evidence>
<dbReference type="Proteomes" id="UP000610558">
    <property type="component" value="Unassembled WGS sequence"/>
</dbReference>
<evidence type="ECO:0000256" key="1">
    <source>
        <dbReference type="ARBA" id="ARBA00001917"/>
    </source>
</evidence>
<dbReference type="GO" id="GO:0000049">
    <property type="term" value="F:tRNA binding"/>
    <property type="evidence" value="ECO:0007669"/>
    <property type="project" value="UniProtKB-UniRule"/>
</dbReference>
<dbReference type="Gene3D" id="1.20.120.1460">
    <property type="match status" value="1"/>
</dbReference>
<feature type="binding site" evidence="10 13">
    <location>
        <begin position="236"/>
        <end position="238"/>
    </location>
    <ligand>
        <name>FMN</name>
        <dbReference type="ChEBI" id="CHEBI:58210"/>
    </ligand>
</feature>